<dbReference type="PANTHER" id="PTHR22847:SF637">
    <property type="entry name" value="WD REPEAT DOMAIN 5B"/>
    <property type="match status" value="1"/>
</dbReference>
<dbReference type="SUPFAM" id="SSF52540">
    <property type="entry name" value="P-loop containing nucleoside triphosphate hydrolases"/>
    <property type="match status" value="1"/>
</dbReference>
<dbReference type="EMBL" id="JACHMI010000001">
    <property type="protein sequence ID" value="MBB6550989.1"/>
    <property type="molecule type" value="Genomic_DNA"/>
</dbReference>
<dbReference type="Gene3D" id="2.40.10.120">
    <property type="match status" value="1"/>
</dbReference>
<evidence type="ECO:0000313" key="5">
    <source>
        <dbReference type="Proteomes" id="UP000565579"/>
    </source>
</evidence>
<gene>
    <name evidence="4" type="ORF">HD593_005784</name>
</gene>
<accession>A0A7X0NWL3</accession>
<dbReference type="Pfam" id="PF13365">
    <property type="entry name" value="Trypsin_2"/>
    <property type="match status" value="1"/>
</dbReference>
<dbReference type="SUPFAM" id="SSF50494">
    <property type="entry name" value="Trypsin-like serine proteases"/>
    <property type="match status" value="1"/>
</dbReference>
<dbReference type="InterPro" id="IPR009003">
    <property type="entry name" value="Peptidase_S1_PA"/>
</dbReference>
<reference evidence="4 5" key="1">
    <citation type="submission" date="2020-08" db="EMBL/GenBank/DDBJ databases">
        <title>Sequencing the genomes of 1000 actinobacteria strains.</title>
        <authorList>
            <person name="Klenk H.-P."/>
        </authorList>
    </citation>
    <scope>NUCLEOTIDE SEQUENCE [LARGE SCALE GENOMIC DNA]</scope>
    <source>
        <strain evidence="4 5">DSM 43768</strain>
    </source>
</reference>
<dbReference type="SUPFAM" id="SSF50998">
    <property type="entry name" value="Quinoprotein alcohol dehydrogenase-like"/>
    <property type="match status" value="2"/>
</dbReference>
<dbReference type="InterPro" id="IPR015943">
    <property type="entry name" value="WD40/YVTN_repeat-like_dom_sf"/>
</dbReference>
<evidence type="ECO:0000256" key="2">
    <source>
        <dbReference type="ARBA" id="ARBA00022737"/>
    </source>
</evidence>
<dbReference type="InterPro" id="IPR027417">
    <property type="entry name" value="P-loop_NTPase"/>
</dbReference>
<dbReference type="InterPro" id="IPR019775">
    <property type="entry name" value="WD40_repeat_CS"/>
</dbReference>
<dbReference type="InterPro" id="IPR001680">
    <property type="entry name" value="WD40_rpt"/>
</dbReference>
<feature type="repeat" description="WD" evidence="3">
    <location>
        <begin position="1310"/>
        <end position="1353"/>
    </location>
</feature>
<dbReference type="PANTHER" id="PTHR22847">
    <property type="entry name" value="WD40 REPEAT PROTEIN"/>
    <property type="match status" value="1"/>
</dbReference>
<dbReference type="Proteomes" id="UP000565579">
    <property type="component" value="Unassembled WGS sequence"/>
</dbReference>
<evidence type="ECO:0000313" key="4">
    <source>
        <dbReference type="EMBL" id="MBB6550989.1"/>
    </source>
</evidence>
<keyword evidence="1 3" id="KW-0853">WD repeat</keyword>
<keyword evidence="2" id="KW-0677">Repeat</keyword>
<dbReference type="Gene3D" id="2.130.10.10">
    <property type="entry name" value="YVTN repeat-like/Quinoprotein amine dehydrogenase"/>
    <property type="match status" value="3"/>
</dbReference>
<keyword evidence="5" id="KW-1185">Reference proteome</keyword>
<protein>
    <submittedName>
        <fullName evidence="4">WD40 repeat protein</fullName>
    </submittedName>
</protein>
<dbReference type="RefSeq" id="WP_185105149.1">
    <property type="nucleotide sequence ID" value="NZ_BAAAXY010000099.1"/>
</dbReference>
<proteinExistence type="predicted"/>
<evidence type="ECO:0000256" key="3">
    <source>
        <dbReference type="PROSITE-ProRule" id="PRU00221"/>
    </source>
</evidence>
<dbReference type="InterPro" id="IPR011047">
    <property type="entry name" value="Quinoprotein_ADH-like_sf"/>
</dbReference>
<sequence>MTGAGLRARLAARPPWLVRLPVTAGAGTAGDGTAGDGIAGAGVLIGPRHVLTCAHVVDLALGGPAATAGCGDAPAGTAVTAEFPFASRADPAQISVRAKVVGWAPITEDGSGDAALLELATPVDHVPAPLACPPALTGHPFSVHGFPRGETAARQATGVIRGASGPTGQWVQIEAQSQTGWAIERGFSGGPVFDHHSEAVTGIVVLRDDHRSGHMLPISYLRTLWEEVRRSCGWRLDLDPHLPTHWLPRARGCELGTDEWHFTGRVEARRAIRDWLARPAPAGQPILLVTGGPGCGKSALLAHTLLAADPRLSATVPTPGPRPPAGAFDAALHLKGLTCDETAARLADALGATADEPAELLAAVSGLPPGTSFTVLVDALEEAASAEEARRIAVLLRQVAGTGRLRVLAGVRTAPPDSRHARVLDAFGQRVPRIDLEAPPYLRHADVADYVVNRLRGRARPGSWDLPAIGQAVARRAGHNFLIAQLVSDRLNHPAAAPPHPGTPGWEEQFPESVGQAMEDYLRACAPDAELVRRLLTALAFARGDGLPVGRTWLLMATGLGHGLAPAPADLHDVVQNAAHYLVEHVDPQAGQSTYRLYHDAIDDYLRERCRHPDPQRAITDALTAAVPGPDGQRDWSAADPYTLAHLAGHAAAAGRLDPLLDDPGYLVHALPGPLLTALPAATTAKGALAARVYRTSAYRHRAATPARRCWTLSFDAARHHAPALRRAFDTLLDTLAPRGGSRWRPYFAAGHAPQPGNLAVIGQVVGSGLAAGVADGRAIALVPGPDAVRIWDLEEQFQTGELPVDGTLSATATAVGRDLAALASDGPVDVWDLATRQRIARLEPIGGQVAQLAFARCDGRTLLLGAGHNGQPVRVWDLATERELGRLDEATGPGVATGRLEGRAVAVTLGRHGRGMQVWDLAERRTTRHLFDDDVIAAYRVGRMDGRTVTLAVLTGHDPVAEVRDLATGEVMSRVPLPREQVGDVALTLVKGRPTALVPCAGERSVRVLDLVDGTETARLLGHSGYPYRVVTVRSGERTLAVTKDLTETAMIWDLTGLQPPGAPAGEESFEIRAADLGELDGREVVAAIGADDQLVRVWDLASGQQTARLAGHADRHRRGLATIAIRSWQDDAVAVTSGLNEAVRVWDLGRRRQSACLDVRLISEIVLGDLAGRRIALLRGDGPHVHVWDLTAGRAAGVLGGAPEPAGDRVTIALDTEWGRISAQRGARLALATCGPRALALVGPTGVARKPVQVWDVLAGRRIGRLDCDGLLALAAGRCDGRPTAITCGLDGSIRIWDLLRLGETGWLTPHPGGTTAVAITELGGQAHAVTGGYDEMVRVWDLGTRSVVEEFRVPEWVRGLSVSSRGTILVMYGGSVAAFTTRGPAV</sequence>
<name>A0A7X0NWL3_9ACTN</name>
<dbReference type="PROSITE" id="PS50082">
    <property type="entry name" value="WD_REPEATS_2"/>
    <property type="match status" value="1"/>
</dbReference>
<dbReference type="PROSITE" id="PS00678">
    <property type="entry name" value="WD_REPEATS_1"/>
    <property type="match status" value="1"/>
</dbReference>
<comment type="caution">
    <text evidence="4">The sequence shown here is derived from an EMBL/GenBank/DDBJ whole genome shotgun (WGS) entry which is preliminary data.</text>
</comment>
<evidence type="ECO:0000256" key="1">
    <source>
        <dbReference type="ARBA" id="ARBA00022574"/>
    </source>
</evidence>
<dbReference type="SMART" id="SM00320">
    <property type="entry name" value="WD40"/>
    <property type="match status" value="5"/>
</dbReference>
<organism evidence="4 5">
    <name type="scientific">Nonomuraea rubra</name>
    <dbReference type="NCBI Taxonomy" id="46180"/>
    <lineage>
        <taxon>Bacteria</taxon>
        <taxon>Bacillati</taxon>
        <taxon>Actinomycetota</taxon>
        <taxon>Actinomycetes</taxon>
        <taxon>Streptosporangiales</taxon>
        <taxon>Streptosporangiaceae</taxon>
        <taxon>Nonomuraea</taxon>
    </lineage>
</organism>